<accession>A0A225VKK1</accession>
<dbReference type="InterPro" id="IPR054722">
    <property type="entry name" value="PolX-like_BBD"/>
</dbReference>
<dbReference type="InterPro" id="IPR057670">
    <property type="entry name" value="SH3_retrovirus"/>
</dbReference>
<proteinExistence type="predicted"/>
<dbReference type="AlphaFoldDB" id="A0A225VKK1"/>
<name>A0A225VKK1_9STRA</name>
<keyword evidence="1" id="KW-0175">Coiled coil</keyword>
<evidence type="ECO:0000313" key="5">
    <source>
        <dbReference type="EMBL" id="OWZ05865.1"/>
    </source>
</evidence>
<evidence type="ECO:0000256" key="1">
    <source>
        <dbReference type="SAM" id="Coils"/>
    </source>
</evidence>
<feature type="coiled-coil region" evidence="1">
    <location>
        <begin position="67"/>
        <end position="97"/>
    </location>
</feature>
<protein>
    <submittedName>
        <fullName evidence="5">RxLR effector protein</fullName>
    </submittedName>
</protein>
<dbReference type="Pfam" id="PF22936">
    <property type="entry name" value="Pol_BBD"/>
    <property type="match status" value="1"/>
</dbReference>
<sequence length="382" mass="42030">MDVKQEPTTSAQVPEPAFPAIGRERIGMPDDSEQTSTAAARERGGGTETGANTPATRATTKELMDILRGMSNQVGQLKEANEELKASQIAMEKRLEDRDAGPADFYLAANDLLDESKQTWILDSGSSRQLVSDFAWLENPVPCDDKCTQPNGKSLSVTMKGSDTLTVTAGGRKQIVALSDGYFSKKAVHNLISYDELDKKGCSLTRKNGQRVVVAEDGRVVFDVGIRRNVLTVIGTVIKKHQMPSEVIMNSLNAEATGTNDASSSVHKGTLVEFHRRLRHLSYDAVERVFLAKMKAAAAKQFGHLLVFFEERFDCMIHVLRTDSGGGYQNVDLFTEQGYIVGVGEEVKGYGVYLPKDKKVITTQHVKNIETMDKVQNEQVQK</sequence>
<evidence type="ECO:0000313" key="6">
    <source>
        <dbReference type="Proteomes" id="UP000198211"/>
    </source>
</evidence>
<evidence type="ECO:0000259" key="3">
    <source>
        <dbReference type="Pfam" id="PF22936"/>
    </source>
</evidence>
<gene>
    <name evidence="5" type="ORF">PHMEG_00021965</name>
</gene>
<feature type="domain" description="Retrovirus-related Pol polyprotein from transposon TNT 1-94-like beta-barrel" evidence="3">
    <location>
        <begin position="120"/>
        <end position="202"/>
    </location>
</feature>
<keyword evidence="6" id="KW-1185">Reference proteome</keyword>
<dbReference type="Pfam" id="PF25597">
    <property type="entry name" value="SH3_retrovirus"/>
    <property type="match status" value="1"/>
</dbReference>
<dbReference type="EMBL" id="NBNE01004220">
    <property type="protein sequence ID" value="OWZ05865.1"/>
    <property type="molecule type" value="Genomic_DNA"/>
</dbReference>
<comment type="caution">
    <text evidence="5">The sequence shown here is derived from an EMBL/GenBank/DDBJ whole genome shotgun (WGS) entry which is preliminary data.</text>
</comment>
<evidence type="ECO:0000256" key="2">
    <source>
        <dbReference type="SAM" id="MobiDB-lite"/>
    </source>
</evidence>
<evidence type="ECO:0000259" key="4">
    <source>
        <dbReference type="Pfam" id="PF25597"/>
    </source>
</evidence>
<feature type="compositionally biased region" description="Polar residues" evidence="2">
    <location>
        <begin position="1"/>
        <end position="12"/>
    </location>
</feature>
<dbReference type="OrthoDB" id="117847at2759"/>
<reference evidence="6" key="1">
    <citation type="submission" date="2017-03" db="EMBL/GenBank/DDBJ databases">
        <title>Phytopthora megakarya and P. palmivora, two closely related causual agents of cacao black pod achieved similar genome size and gene model numbers by different mechanisms.</title>
        <authorList>
            <person name="Ali S."/>
            <person name="Shao J."/>
            <person name="Larry D.J."/>
            <person name="Kronmiller B."/>
            <person name="Shen D."/>
            <person name="Strem M.D."/>
            <person name="Melnick R.L."/>
            <person name="Guiltinan M.J."/>
            <person name="Tyler B.M."/>
            <person name="Meinhardt L.W."/>
            <person name="Bailey B.A."/>
        </authorList>
    </citation>
    <scope>NUCLEOTIDE SEQUENCE [LARGE SCALE GENOMIC DNA]</scope>
    <source>
        <strain evidence="6">zdho120</strain>
    </source>
</reference>
<organism evidence="5 6">
    <name type="scientific">Phytophthora megakarya</name>
    <dbReference type="NCBI Taxonomy" id="4795"/>
    <lineage>
        <taxon>Eukaryota</taxon>
        <taxon>Sar</taxon>
        <taxon>Stramenopiles</taxon>
        <taxon>Oomycota</taxon>
        <taxon>Peronosporomycetes</taxon>
        <taxon>Peronosporales</taxon>
        <taxon>Peronosporaceae</taxon>
        <taxon>Phytophthora</taxon>
    </lineage>
</organism>
<dbReference type="Proteomes" id="UP000198211">
    <property type="component" value="Unassembled WGS sequence"/>
</dbReference>
<feature type="region of interest" description="Disordered" evidence="2">
    <location>
        <begin position="1"/>
        <end position="55"/>
    </location>
</feature>
<feature type="domain" description="Retroviral polymerase SH3-like" evidence="4">
    <location>
        <begin position="336"/>
        <end position="377"/>
    </location>
</feature>